<evidence type="ECO:0000313" key="1">
    <source>
        <dbReference type="EMBL" id="KAG7494759.1"/>
    </source>
</evidence>
<accession>A0AAV6QMU6</accession>
<name>A0AAV6QMU6_SOLSE</name>
<dbReference type="Proteomes" id="UP000693946">
    <property type="component" value="Linkage Group LG4"/>
</dbReference>
<evidence type="ECO:0000313" key="2">
    <source>
        <dbReference type="Proteomes" id="UP000693946"/>
    </source>
</evidence>
<dbReference type="AlphaFoldDB" id="A0AAV6QMU6"/>
<proteinExistence type="predicted"/>
<protein>
    <submittedName>
        <fullName evidence="1">Uncharacterized protein</fullName>
    </submittedName>
</protein>
<gene>
    <name evidence="1" type="ORF">JOB18_037177</name>
</gene>
<keyword evidence="2" id="KW-1185">Reference proteome</keyword>
<reference evidence="1 2" key="1">
    <citation type="journal article" date="2021" name="Sci. Rep.">
        <title>Chromosome anchoring in Senegalese sole (Solea senegalensis) reveals sex-associated markers and genome rearrangements in flatfish.</title>
        <authorList>
            <person name="Guerrero-Cozar I."/>
            <person name="Gomez-Garrido J."/>
            <person name="Berbel C."/>
            <person name="Martinez-Blanch J.F."/>
            <person name="Alioto T."/>
            <person name="Claros M.G."/>
            <person name="Gagnaire P.A."/>
            <person name="Manchado M."/>
        </authorList>
    </citation>
    <scope>NUCLEOTIDE SEQUENCE [LARGE SCALE GENOMIC DNA]</scope>
    <source>
        <strain evidence="1">Sse05_10M</strain>
    </source>
</reference>
<comment type="caution">
    <text evidence="1">The sequence shown here is derived from an EMBL/GenBank/DDBJ whole genome shotgun (WGS) entry which is preliminary data.</text>
</comment>
<organism evidence="1 2">
    <name type="scientific">Solea senegalensis</name>
    <name type="common">Senegalese sole</name>
    <dbReference type="NCBI Taxonomy" id="28829"/>
    <lineage>
        <taxon>Eukaryota</taxon>
        <taxon>Metazoa</taxon>
        <taxon>Chordata</taxon>
        <taxon>Craniata</taxon>
        <taxon>Vertebrata</taxon>
        <taxon>Euteleostomi</taxon>
        <taxon>Actinopterygii</taxon>
        <taxon>Neopterygii</taxon>
        <taxon>Teleostei</taxon>
        <taxon>Neoteleostei</taxon>
        <taxon>Acanthomorphata</taxon>
        <taxon>Carangaria</taxon>
        <taxon>Pleuronectiformes</taxon>
        <taxon>Pleuronectoidei</taxon>
        <taxon>Soleidae</taxon>
        <taxon>Solea</taxon>
    </lineage>
</organism>
<dbReference type="EMBL" id="JAGKHQ010000016">
    <property type="protein sequence ID" value="KAG7494759.1"/>
    <property type="molecule type" value="Genomic_DNA"/>
</dbReference>
<sequence length="52" mass="6069">MGLIKNLLSRSPHMRRFTCRRNHTQIVGEKLSNSSERMIRDSVTIHETFVGK</sequence>